<name>B3E3C1_TRIL1</name>
<dbReference type="NCBIfam" id="TIGR04442">
    <property type="entry name" value="TIGR04442 family protein"/>
    <property type="match status" value="1"/>
</dbReference>
<dbReference type="Proteomes" id="UP000002420">
    <property type="component" value="Chromosome"/>
</dbReference>
<organism evidence="1 2">
    <name type="scientific">Trichlorobacter lovleyi (strain ATCC BAA-1151 / DSM 17278 / SZ)</name>
    <name type="common">Geobacter lovleyi</name>
    <dbReference type="NCBI Taxonomy" id="398767"/>
    <lineage>
        <taxon>Bacteria</taxon>
        <taxon>Pseudomonadati</taxon>
        <taxon>Thermodesulfobacteriota</taxon>
        <taxon>Desulfuromonadia</taxon>
        <taxon>Geobacterales</taxon>
        <taxon>Geobacteraceae</taxon>
        <taxon>Trichlorobacter</taxon>
    </lineage>
</organism>
<reference evidence="1 2" key="1">
    <citation type="submission" date="2008-05" db="EMBL/GenBank/DDBJ databases">
        <title>Complete sequence of chromosome of Geobacter lovleyi SZ.</title>
        <authorList>
            <consortium name="US DOE Joint Genome Institute"/>
            <person name="Lucas S."/>
            <person name="Copeland A."/>
            <person name="Lapidus A."/>
            <person name="Glavina del Rio T."/>
            <person name="Dalin E."/>
            <person name="Tice H."/>
            <person name="Bruce D."/>
            <person name="Goodwin L."/>
            <person name="Pitluck S."/>
            <person name="Chertkov O."/>
            <person name="Meincke L."/>
            <person name="Brettin T."/>
            <person name="Detter J.C."/>
            <person name="Han C."/>
            <person name="Tapia R."/>
            <person name="Kuske C.R."/>
            <person name="Schmutz J."/>
            <person name="Larimer F."/>
            <person name="Land M."/>
            <person name="Hauser L."/>
            <person name="Kyrpides N."/>
            <person name="Mikhailova N."/>
            <person name="Sung Y."/>
            <person name="Fletcher K.E."/>
            <person name="Ritalahti K.M."/>
            <person name="Loeffler F.E."/>
            <person name="Richardson P."/>
        </authorList>
    </citation>
    <scope>NUCLEOTIDE SEQUENCE [LARGE SCALE GENOMIC DNA]</scope>
    <source>
        <strain evidence="2">ATCC BAA-1151 / DSM 17278 / SZ</strain>
    </source>
</reference>
<keyword evidence="2" id="KW-1185">Reference proteome</keyword>
<evidence type="ECO:0000313" key="1">
    <source>
        <dbReference type="EMBL" id="ACD94333.1"/>
    </source>
</evidence>
<dbReference type="OrthoDB" id="9818669at2"/>
<gene>
    <name evidence="1" type="ordered locus">Glov_0606</name>
</gene>
<dbReference type="eggNOG" id="ENOG5033PNR">
    <property type="taxonomic scope" value="Bacteria"/>
</dbReference>
<evidence type="ECO:0000313" key="2">
    <source>
        <dbReference type="Proteomes" id="UP000002420"/>
    </source>
</evidence>
<dbReference type="HOGENOM" id="CLU_870848_0_0_7"/>
<dbReference type="RefSeq" id="WP_012468689.1">
    <property type="nucleotide sequence ID" value="NC_010814.1"/>
</dbReference>
<sequence length="319" mass="36611">MPTTTRHPNQLDTEEALALLKQLVLLDGPGSANLSRLQVMQLLCARKRALAAADHSFDTLLFELGKQLDEQIRDGAPLAIKKRFTLLTDYFHKLELASGHLNHLAFMGSYQLDVELLVELKHDMEWFEEIEAGLFSRLMVDDLLKSQLLDSFGRRRVKLLVDGLAQIQTVRTQKNDMKFFDLQAVQGIISRLQQLEKEERLFMLLAEIVAEQSRLNQAAMSTPQGREVIRRVTTIELRQRHGVEGDIPDELFQKAFELVKLEAIYSNAILPQVVRGNSALRQDFIKKSGLDLFYIEDLEDQYCRRNGIDPALIRELREQ</sequence>
<dbReference type="AlphaFoldDB" id="B3E3C1"/>
<proteinExistence type="predicted"/>
<accession>B3E3C1</accession>
<dbReference type="EMBL" id="CP001089">
    <property type="protein sequence ID" value="ACD94333.1"/>
    <property type="molecule type" value="Genomic_DNA"/>
</dbReference>
<dbReference type="InterPro" id="IPR031040">
    <property type="entry name" value="CHP04442"/>
</dbReference>
<dbReference type="STRING" id="398767.Glov_0606"/>
<protein>
    <submittedName>
        <fullName evidence="1">Uncharacterized protein</fullName>
    </submittedName>
</protein>
<dbReference type="KEGG" id="glo:Glov_0606"/>